<evidence type="ECO:0000256" key="2">
    <source>
        <dbReference type="SAM" id="MobiDB-lite"/>
    </source>
</evidence>
<organism evidence="3 4">
    <name type="scientific">Punica granatum</name>
    <name type="common">Pomegranate</name>
    <dbReference type="NCBI Taxonomy" id="22663"/>
    <lineage>
        <taxon>Eukaryota</taxon>
        <taxon>Viridiplantae</taxon>
        <taxon>Streptophyta</taxon>
        <taxon>Embryophyta</taxon>
        <taxon>Tracheophyta</taxon>
        <taxon>Spermatophyta</taxon>
        <taxon>Magnoliopsida</taxon>
        <taxon>eudicotyledons</taxon>
        <taxon>Gunneridae</taxon>
        <taxon>Pentapetalae</taxon>
        <taxon>rosids</taxon>
        <taxon>malvids</taxon>
        <taxon>Myrtales</taxon>
        <taxon>Lythraceae</taxon>
        <taxon>Punica</taxon>
    </lineage>
</organism>
<dbReference type="GO" id="GO:0016788">
    <property type="term" value="F:hydrolase activity, acting on ester bonds"/>
    <property type="evidence" value="ECO:0007669"/>
    <property type="project" value="InterPro"/>
</dbReference>
<proteinExistence type="inferred from homology"/>
<protein>
    <submittedName>
        <fullName evidence="4">GDSL esterase/lipase At5g45960-like</fullName>
    </submittedName>
</protein>
<evidence type="ECO:0000313" key="3">
    <source>
        <dbReference type="Proteomes" id="UP000515151"/>
    </source>
</evidence>
<reference evidence="3" key="1">
    <citation type="journal article" date="2020" name="Plant Biotechnol. J.">
        <title>The pomegranate (Punica granatum L.) draft genome dissects genetic divergence between soft- and hard-seeded cultivars.</title>
        <authorList>
            <person name="Luo X."/>
            <person name="Li H."/>
            <person name="Wu Z."/>
            <person name="Yao W."/>
            <person name="Zhao P."/>
            <person name="Cao D."/>
            <person name="Yu H."/>
            <person name="Li K."/>
            <person name="Poudel K."/>
            <person name="Zhao D."/>
            <person name="Zhang F."/>
            <person name="Xia X."/>
            <person name="Chen L."/>
            <person name="Wang Q."/>
            <person name="Jing D."/>
            <person name="Cao S."/>
        </authorList>
    </citation>
    <scope>NUCLEOTIDE SEQUENCE [LARGE SCALE GENOMIC DNA]</scope>
    <source>
        <strain evidence="3">cv. Tunisia</strain>
    </source>
</reference>
<feature type="compositionally biased region" description="Low complexity" evidence="2">
    <location>
        <begin position="28"/>
        <end position="42"/>
    </location>
</feature>
<dbReference type="OrthoDB" id="1600564at2759"/>
<dbReference type="InterPro" id="IPR050592">
    <property type="entry name" value="GDSL_lipolytic_enzyme"/>
</dbReference>
<comment type="similarity">
    <text evidence="1">Belongs to the 'GDSL' lipolytic enzyme family.</text>
</comment>
<sequence>MGPYGARKRDDQGAKESAANGDRLKYESSYSNSSSSFSSHSSPSIIAPLIANPRSDLFRFKRNRVAVGALDGTLIHAVGVAHDSRELTETMRDPSNNFPFPPAGIFSEMKSSINHLLLLSLIYFCGLFSNARAIPRQRPFNNTIPALLIFGDSIVDPGNNDYVGTILKANFPPYGRDFANRAATGRFTNGQLPTDYIISYVGIKDYVPPYLNRSLSIDELMTGVSFASAGSGFDPLTPRLFNVTPLQKQLEHFQEYRKRIEDAIGKGKTINLIRKSVFLVSAGINDFSLNYFTTRLRRLNFSVSDYEKFVLQHLKEFIQGLLNQGATKIAMVGLPPLGCLPFIITSNTIPLTGRRCVERINSIARGYNVLLQSELHRLQNTTPDKETKIYYADFYRPLQDLIQNYQIYGFEEVSSGCCGTGILETSFLCNPKTPICSDVSKYIFWDSIHPTDRAYYFVFQAFRPLIDFIIKDAVATN</sequence>
<dbReference type="Proteomes" id="UP000515151">
    <property type="component" value="Chromosome 5"/>
</dbReference>
<evidence type="ECO:0000256" key="1">
    <source>
        <dbReference type="ARBA" id="ARBA00008668"/>
    </source>
</evidence>
<dbReference type="AlphaFoldDB" id="A0A6P8E156"/>
<dbReference type="SUPFAM" id="SSF52266">
    <property type="entry name" value="SGNH hydrolase"/>
    <property type="match status" value="1"/>
</dbReference>
<dbReference type="Gene3D" id="3.40.50.1110">
    <property type="entry name" value="SGNH hydrolase"/>
    <property type="match status" value="1"/>
</dbReference>
<dbReference type="PANTHER" id="PTHR45642:SF3">
    <property type="entry name" value="OS09G0540400 PROTEIN"/>
    <property type="match status" value="1"/>
</dbReference>
<name>A0A6P8E156_PUNGR</name>
<gene>
    <name evidence="4" type="primary">LOC116209101</name>
</gene>
<accession>A0A6P8E156</accession>
<dbReference type="Pfam" id="PF00657">
    <property type="entry name" value="Lipase_GDSL"/>
    <property type="match status" value="1"/>
</dbReference>
<keyword evidence="3" id="KW-1185">Reference proteome</keyword>
<dbReference type="InterPro" id="IPR001087">
    <property type="entry name" value="GDSL"/>
</dbReference>
<feature type="region of interest" description="Disordered" evidence="2">
    <location>
        <begin position="1"/>
        <end position="42"/>
    </location>
</feature>
<dbReference type="PANTHER" id="PTHR45642">
    <property type="entry name" value="GDSL ESTERASE/LIPASE EXL3"/>
    <property type="match status" value="1"/>
</dbReference>
<dbReference type="InterPro" id="IPR036514">
    <property type="entry name" value="SGNH_hydro_sf"/>
</dbReference>
<dbReference type="GeneID" id="116209101"/>
<evidence type="ECO:0000313" key="4">
    <source>
        <dbReference type="RefSeq" id="XP_031398518.1"/>
    </source>
</evidence>
<dbReference type="InterPro" id="IPR035669">
    <property type="entry name" value="SGNH_plant_lipase-like"/>
</dbReference>
<dbReference type="RefSeq" id="XP_031398518.1">
    <property type="nucleotide sequence ID" value="XM_031542658.1"/>
</dbReference>
<dbReference type="CDD" id="cd01837">
    <property type="entry name" value="SGNH_plant_lipase_like"/>
    <property type="match status" value="1"/>
</dbReference>
<reference evidence="4" key="2">
    <citation type="submission" date="2025-08" db="UniProtKB">
        <authorList>
            <consortium name="RefSeq"/>
        </authorList>
    </citation>
    <scope>IDENTIFICATION</scope>
    <source>
        <tissue evidence="4">Leaf</tissue>
    </source>
</reference>